<sequence>MKSLGTDLLTKEDREVALQLNTLLGSRVDTKFSHPYYVKPSVPRLSNEVALILERTVQIYRSREKVDVKKVSRATVELSRFGSYIHQQCYTPTANILRSNNPLGNEECGGVQQSIHNAKVDLADIDHGISSVQLEIDRLLKELSRRNTLQRSKQVEIDSLYALISPARLLPCEVLGRIFLESEFHPSPKLCETSPLLLSHVCSAWRRAALRVSSLWNRLELNTYAYATLPGFIPEIGEILPRTREPTVLGDLLATWFGRATKNNKISLSLTTCGSARLLQKEATIHLAEKLLELSPHFSDLSLEDHCDVISSFFQAPAGRLTALKKLHLKFDGARTPASVTVFKGALHLTDVHLQVNASTHNRFSLPWSRLTNLTVEGEMTLPGFCEMIYNCTALHVARFTSIDLSNMGGHDILSPRIPRHTTLPHLTDLVLEIYGSHFMASYMGYPAVVHMLYLPKLEKLCLAGSLTDPSRPPLPRFDPGNLRVLALLEVGVGLPTFPEILRATPLIEEITLCISTVSAVQLLQALASEDITGGGRLECLKKFQFVYCPDESHTLEDYTEVGNEFSALVGRWMVAQSSLVYAALVVYETKTHHEMLDVAHGLCEMARQCGRADFRAEKKVVHRFGELKRALGLHDLRGP</sequence>
<reference evidence="1" key="2">
    <citation type="submission" date="2021-10" db="EMBL/GenBank/DDBJ databases">
        <title>Phylogenomics reveals ancestral predisposition of the termite-cultivated fungus Termitomyces towards a domesticated lifestyle.</title>
        <authorList>
            <person name="Auxier B."/>
            <person name="Grum-Grzhimaylo A."/>
            <person name="Cardenas M.E."/>
            <person name="Lodge J.D."/>
            <person name="Laessoe T."/>
            <person name="Pedersen O."/>
            <person name="Smith M.E."/>
            <person name="Kuyper T.W."/>
            <person name="Franco-Molano E.A."/>
            <person name="Baroni T.J."/>
            <person name="Aanen D.K."/>
        </authorList>
    </citation>
    <scope>NUCLEOTIDE SEQUENCE</scope>
    <source>
        <strain evidence="1">D49</strain>
    </source>
</reference>
<accession>A0A9P7GJ34</accession>
<dbReference type="SUPFAM" id="SSF52047">
    <property type="entry name" value="RNI-like"/>
    <property type="match status" value="1"/>
</dbReference>
<reference evidence="1" key="1">
    <citation type="submission" date="2021-02" db="EMBL/GenBank/DDBJ databases">
        <authorList>
            <person name="Nieuwenhuis M."/>
            <person name="Van De Peppel L.J.J."/>
        </authorList>
    </citation>
    <scope>NUCLEOTIDE SEQUENCE</scope>
    <source>
        <strain evidence="1">D49</strain>
    </source>
</reference>
<dbReference type="InterPro" id="IPR032675">
    <property type="entry name" value="LRR_dom_sf"/>
</dbReference>
<dbReference type="OrthoDB" id="3268380at2759"/>
<keyword evidence="2" id="KW-1185">Reference proteome</keyword>
<evidence type="ECO:0008006" key="3">
    <source>
        <dbReference type="Google" id="ProtNLM"/>
    </source>
</evidence>
<dbReference type="Gene3D" id="3.80.10.10">
    <property type="entry name" value="Ribonuclease Inhibitor"/>
    <property type="match status" value="1"/>
</dbReference>
<comment type="caution">
    <text evidence="1">The sequence shown here is derived from an EMBL/GenBank/DDBJ whole genome shotgun (WGS) entry which is preliminary data.</text>
</comment>
<evidence type="ECO:0000313" key="2">
    <source>
        <dbReference type="Proteomes" id="UP000717328"/>
    </source>
</evidence>
<proteinExistence type="predicted"/>
<organism evidence="1 2">
    <name type="scientific">Sphagnurus paluster</name>
    <dbReference type="NCBI Taxonomy" id="117069"/>
    <lineage>
        <taxon>Eukaryota</taxon>
        <taxon>Fungi</taxon>
        <taxon>Dikarya</taxon>
        <taxon>Basidiomycota</taxon>
        <taxon>Agaricomycotina</taxon>
        <taxon>Agaricomycetes</taxon>
        <taxon>Agaricomycetidae</taxon>
        <taxon>Agaricales</taxon>
        <taxon>Tricholomatineae</taxon>
        <taxon>Lyophyllaceae</taxon>
        <taxon>Sphagnurus</taxon>
    </lineage>
</organism>
<protein>
    <recommendedName>
        <fullName evidence="3">F-box domain-containing protein</fullName>
    </recommendedName>
</protein>
<gene>
    <name evidence="1" type="ORF">H0H81_008164</name>
</gene>
<dbReference type="AlphaFoldDB" id="A0A9P7GJ34"/>
<evidence type="ECO:0000313" key="1">
    <source>
        <dbReference type="EMBL" id="KAG5651579.1"/>
    </source>
</evidence>
<dbReference type="Proteomes" id="UP000717328">
    <property type="component" value="Unassembled WGS sequence"/>
</dbReference>
<name>A0A9P7GJ34_9AGAR</name>
<dbReference type="EMBL" id="JABCKI010000224">
    <property type="protein sequence ID" value="KAG5651579.1"/>
    <property type="molecule type" value="Genomic_DNA"/>
</dbReference>